<sequence length="818" mass="84651">MIGRPFLVALYALAQARRCISAVSNRTIDDVVGDEVSGALPIYTPSPNNWNAVVHNNCTVCAVKPDPTQAFNQTWHDVSVPAGTTYSVILNFTGTAIYFFGIVPNAAPTGAIRLVNLTFTLDGTFAGAYTHFPDNSGQILYSVPMLSKDGLSNNPHTLVAQAQSSSLLLFDYAMYTFETGSGITGSVLAITTSVAPTSAVTGDDGSFPVITASQTLPAPTSAGSGVEGLLPSTTTLNTFAMSTSAGSGDNSSLLATSTSQTLTGSTSTGAGSESPLPPKTIPDTFATSTSAGAGSNSSLLATSASHTLSLSASTETGGKSLMLPATTLNTLAMPTSASAGGNSSFPATTSHTVTASTSAGTGDESPLLPTATPDTLAAPTSAGARGNSSFPATSTSHTLPVSTSTSTGESPFLPTTTTSDSLAVLMSAGAGGSRENPFPPKTSPDSLTRSTSAGTGGASSFLATTTSLTLSAFISGTTSKSTGTGGKSPVPATNTPDTLAVPASAGTGGGSPVSHNGAITGYTVAGILSLVGIAGLIALANWVSQVIQAKKASKPGMFPSKKEKIKSHQITLTLTPVDIEEGYTYRQVVWQRFNIDNGSSQFTARLDYDRAFGTANIRRGRDEINSVSFCDRPLSIGHAKPGRIIPLKGSAWANPLEFIIRKYNRITARNDSHAPVRMVLGSYICQGSEGSSTESFVGMEEGNMEEAAEHDYLVHSQSTQDVGFQSFVVMDHETGYAETLSASFDLILRAYKTHGVEVGQILSPLYLRDEAVPLLGEQGIRISKLPKIATWGIIPNKSGIELKRERMARTSRKHQAAV</sequence>
<gene>
    <name evidence="4" type="ORF">MVEN_01282500</name>
</gene>
<feature type="signal peptide" evidence="3">
    <location>
        <begin position="1"/>
        <end position="16"/>
    </location>
</feature>
<evidence type="ECO:0000256" key="3">
    <source>
        <dbReference type="SAM" id="SignalP"/>
    </source>
</evidence>
<keyword evidence="2" id="KW-0812">Transmembrane</keyword>
<proteinExistence type="predicted"/>
<feature type="compositionally biased region" description="Low complexity" evidence="1">
    <location>
        <begin position="446"/>
        <end position="458"/>
    </location>
</feature>
<reference evidence="4" key="1">
    <citation type="submission" date="2020-05" db="EMBL/GenBank/DDBJ databases">
        <title>Mycena genomes resolve the evolution of fungal bioluminescence.</title>
        <authorList>
            <person name="Tsai I.J."/>
        </authorList>
    </citation>
    <scope>NUCLEOTIDE SEQUENCE</scope>
    <source>
        <strain evidence="4">CCC161011</strain>
    </source>
</reference>
<feature type="region of interest" description="Disordered" evidence="1">
    <location>
        <begin position="429"/>
        <end position="458"/>
    </location>
</feature>
<feature type="compositionally biased region" description="Low complexity" evidence="1">
    <location>
        <begin position="347"/>
        <end position="382"/>
    </location>
</feature>
<evidence type="ECO:0000256" key="1">
    <source>
        <dbReference type="SAM" id="MobiDB-lite"/>
    </source>
</evidence>
<evidence type="ECO:0000313" key="5">
    <source>
        <dbReference type="Proteomes" id="UP000620124"/>
    </source>
</evidence>
<dbReference type="EMBL" id="JACAZI010000010">
    <property type="protein sequence ID" value="KAF7349822.1"/>
    <property type="molecule type" value="Genomic_DNA"/>
</dbReference>
<comment type="caution">
    <text evidence="4">The sequence shown here is derived from an EMBL/GenBank/DDBJ whole genome shotgun (WGS) entry which is preliminary data.</text>
</comment>
<accession>A0A8H6Y0Y2</accession>
<protein>
    <submittedName>
        <fullName evidence="4">Uncharacterized protein</fullName>
    </submittedName>
</protein>
<feature type="compositionally biased region" description="Low complexity" evidence="1">
    <location>
        <begin position="251"/>
        <end position="272"/>
    </location>
</feature>
<organism evidence="4 5">
    <name type="scientific">Mycena venus</name>
    <dbReference type="NCBI Taxonomy" id="2733690"/>
    <lineage>
        <taxon>Eukaryota</taxon>
        <taxon>Fungi</taxon>
        <taxon>Dikarya</taxon>
        <taxon>Basidiomycota</taxon>
        <taxon>Agaricomycotina</taxon>
        <taxon>Agaricomycetes</taxon>
        <taxon>Agaricomycetidae</taxon>
        <taxon>Agaricales</taxon>
        <taxon>Marasmiineae</taxon>
        <taxon>Mycenaceae</taxon>
        <taxon>Mycena</taxon>
    </lineage>
</organism>
<feature type="region of interest" description="Disordered" evidence="1">
    <location>
        <begin position="334"/>
        <end position="417"/>
    </location>
</feature>
<feature type="chain" id="PRO_5034766122" evidence="3">
    <location>
        <begin position="17"/>
        <end position="818"/>
    </location>
</feature>
<evidence type="ECO:0000256" key="2">
    <source>
        <dbReference type="SAM" id="Phobius"/>
    </source>
</evidence>
<name>A0A8H6Y0Y2_9AGAR</name>
<feature type="compositionally biased region" description="Polar residues" evidence="1">
    <location>
        <begin position="334"/>
        <end position="346"/>
    </location>
</feature>
<feature type="transmembrane region" description="Helical" evidence="2">
    <location>
        <begin position="522"/>
        <end position="544"/>
    </location>
</feature>
<keyword evidence="3" id="KW-0732">Signal</keyword>
<feature type="compositionally biased region" description="Low complexity" evidence="1">
    <location>
        <begin position="284"/>
        <end position="297"/>
    </location>
</feature>
<dbReference type="AlphaFoldDB" id="A0A8H6Y0Y2"/>
<keyword evidence="2" id="KW-0472">Membrane</keyword>
<feature type="region of interest" description="Disordered" evidence="1">
    <location>
        <begin position="478"/>
        <end position="513"/>
    </location>
</feature>
<feature type="compositionally biased region" description="Polar residues" evidence="1">
    <location>
        <begin position="386"/>
        <end position="417"/>
    </location>
</feature>
<feature type="region of interest" description="Disordered" evidence="1">
    <location>
        <begin position="244"/>
        <end position="297"/>
    </location>
</feature>
<dbReference type="Proteomes" id="UP000620124">
    <property type="component" value="Unassembled WGS sequence"/>
</dbReference>
<keyword evidence="5" id="KW-1185">Reference proteome</keyword>
<evidence type="ECO:0000313" key="4">
    <source>
        <dbReference type="EMBL" id="KAF7349822.1"/>
    </source>
</evidence>
<keyword evidence="2" id="KW-1133">Transmembrane helix</keyword>
<dbReference type="OrthoDB" id="3270641at2759"/>